<feature type="domain" description="Autophagy protein ATG17-like" evidence="9">
    <location>
        <begin position="28"/>
        <end position="444"/>
    </location>
</feature>
<dbReference type="OrthoDB" id="1937984at2759"/>
<keyword evidence="3 6" id="KW-0963">Cytoplasm</keyword>
<dbReference type="GO" id="GO:0034727">
    <property type="term" value="P:piecemeal microautophagy of the nucleus"/>
    <property type="evidence" value="ECO:0007669"/>
    <property type="project" value="TreeGrafter"/>
</dbReference>
<evidence type="ECO:0000259" key="9">
    <source>
        <dbReference type="Pfam" id="PF04108"/>
    </source>
</evidence>
<keyword evidence="4 6" id="KW-0072">Autophagy</keyword>
<dbReference type="Proteomes" id="UP000813824">
    <property type="component" value="Unassembled WGS sequence"/>
</dbReference>
<dbReference type="Pfam" id="PF04108">
    <property type="entry name" value="ATG17_like"/>
    <property type="match status" value="1"/>
</dbReference>
<proteinExistence type="inferred from homology"/>
<keyword evidence="11" id="KW-1185">Reference proteome</keyword>
<dbReference type="GO" id="GO:0034045">
    <property type="term" value="C:phagophore assembly site membrane"/>
    <property type="evidence" value="ECO:0007669"/>
    <property type="project" value="UniProtKB-SubCell"/>
</dbReference>
<dbReference type="GO" id="GO:0000422">
    <property type="term" value="P:autophagy of mitochondrion"/>
    <property type="evidence" value="ECO:0007669"/>
    <property type="project" value="TreeGrafter"/>
</dbReference>
<dbReference type="AlphaFoldDB" id="A0A8K0UM03"/>
<keyword evidence="5" id="KW-0472">Membrane</keyword>
<dbReference type="GO" id="GO:0030295">
    <property type="term" value="F:protein kinase activator activity"/>
    <property type="evidence" value="ECO:0007669"/>
    <property type="project" value="TreeGrafter"/>
</dbReference>
<gene>
    <name evidence="10" type="ORF">BXZ70DRAFT_893970</name>
</gene>
<dbReference type="InterPro" id="IPR045326">
    <property type="entry name" value="ATG17-like_dom"/>
</dbReference>
<evidence type="ECO:0000313" key="11">
    <source>
        <dbReference type="Proteomes" id="UP000813824"/>
    </source>
</evidence>
<dbReference type="GO" id="GO:0000045">
    <property type="term" value="P:autophagosome assembly"/>
    <property type="evidence" value="ECO:0007669"/>
    <property type="project" value="TreeGrafter"/>
</dbReference>
<reference evidence="10" key="1">
    <citation type="journal article" date="2021" name="New Phytol.">
        <title>Evolutionary innovations through gain and loss of genes in the ectomycorrhizal Boletales.</title>
        <authorList>
            <person name="Wu G."/>
            <person name="Miyauchi S."/>
            <person name="Morin E."/>
            <person name="Kuo A."/>
            <person name="Drula E."/>
            <person name="Varga T."/>
            <person name="Kohler A."/>
            <person name="Feng B."/>
            <person name="Cao Y."/>
            <person name="Lipzen A."/>
            <person name="Daum C."/>
            <person name="Hundley H."/>
            <person name="Pangilinan J."/>
            <person name="Johnson J."/>
            <person name="Barry K."/>
            <person name="LaButti K."/>
            <person name="Ng V."/>
            <person name="Ahrendt S."/>
            <person name="Min B."/>
            <person name="Choi I.G."/>
            <person name="Park H."/>
            <person name="Plett J.M."/>
            <person name="Magnuson J."/>
            <person name="Spatafora J.W."/>
            <person name="Nagy L.G."/>
            <person name="Henrissat B."/>
            <person name="Grigoriev I.V."/>
            <person name="Yang Z.L."/>
            <person name="Xu J."/>
            <person name="Martin F.M."/>
        </authorList>
    </citation>
    <scope>NUCLEOTIDE SEQUENCE</scope>
    <source>
        <strain evidence="10">KKN 215</strain>
    </source>
</reference>
<dbReference type="InterPro" id="IPR007240">
    <property type="entry name" value="Atg17"/>
</dbReference>
<comment type="caution">
    <text evidence="10">The sequence shown here is derived from an EMBL/GenBank/DDBJ whole genome shotgun (WGS) entry which is preliminary data.</text>
</comment>
<evidence type="ECO:0000256" key="4">
    <source>
        <dbReference type="ARBA" id="ARBA00023006"/>
    </source>
</evidence>
<dbReference type="PANTHER" id="PTHR28005">
    <property type="entry name" value="AUTOPHAGY-RELATED PROTEIN 17"/>
    <property type="match status" value="1"/>
</dbReference>
<dbReference type="EMBL" id="JAEVFJ010000017">
    <property type="protein sequence ID" value="KAH8100023.1"/>
    <property type="molecule type" value="Genomic_DNA"/>
</dbReference>
<dbReference type="PANTHER" id="PTHR28005:SF1">
    <property type="entry name" value="AUTOPHAGY-RELATED PROTEIN 17"/>
    <property type="match status" value="1"/>
</dbReference>
<evidence type="ECO:0000256" key="7">
    <source>
        <dbReference type="SAM" id="Coils"/>
    </source>
</evidence>
<evidence type="ECO:0000313" key="10">
    <source>
        <dbReference type="EMBL" id="KAH8100023.1"/>
    </source>
</evidence>
<feature type="compositionally biased region" description="Basic residues" evidence="8">
    <location>
        <begin position="173"/>
        <end position="182"/>
    </location>
</feature>
<dbReference type="GO" id="GO:0060090">
    <property type="term" value="F:molecular adaptor activity"/>
    <property type="evidence" value="ECO:0007669"/>
    <property type="project" value="TreeGrafter"/>
</dbReference>
<feature type="compositionally biased region" description="Basic and acidic residues" evidence="8">
    <location>
        <begin position="136"/>
        <end position="153"/>
    </location>
</feature>
<dbReference type="GO" id="GO:1990316">
    <property type="term" value="C:Atg1/ULK1 kinase complex"/>
    <property type="evidence" value="ECO:0007669"/>
    <property type="project" value="TreeGrafter"/>
</dbReference>
<sequence>MSVSPQDACTKSDQPHLVSLVLQSKKALQHGEQLCTRARTLSSESAQTAIDLMALDAKLKWVTEAVVDQLKLAAAVAKSIEEKRARLEKQVDEWDMLRSQRTDALDAILESLGSQVVPPSFHLASSDSSLFGSQHGSDDEAESHSHDEHKSSDDPFPGQSPTETLRNVLRNGLPKHSRRQRDRSKWKTLRDFVDERAIEEVLDTIENDRVALDKILARTARYPEDLTKTITDIQNNVATDFVLPGIVDIINAQEDASASMATLLTSLAQHYDQIVDALHRSEAGTIFEVTEIEDMNRDTDELPSVVSDLEREISSIHSSYEHLLTSKHHALQLLKAQRDTLTDLDVLADVMQDMLSHQQDVETQSMEHIADMHTSLGTIEDLHSRFTSYEYSYCKLLLELGRRRQYKEAAEKVVEGMLAQLEAMVEEEERLRRERFNAEYGDHLPSDVCLSIQNPPTRWEVVPWNHEPIESLPEMDSDLLTEVGPNLQRITHGRALKWCQQARSRIQHAEARLTTISASQSL</sequence>
<evidence type="ECO:0000256" key="2">
    <source>
        <dbReference type="ARBA" id="ARBA00013806"/>
    </source>
</evidence>
<evidence type="ECO:0000256" key="1">
    <source>
        <dbReference type="ARBA" id="ARBA00006259"/>
    </source>
</evidence>
<evidence type="ECO:0000256" key="6">
    <source>
        <dbReference type="RuleBase" id="RU368080"/>
    </source>
</evidence>
<organism evidence="10 11">
    <name type="scientific">Cristinia sonorae</name>
    <dbReference type="NCBI Taxonomy" id="1940300"/>
    <lineage>
        <taxon>Eukaryota</taxon>
        <taxon>Fungi</taxon>
        <taxon>Dikarya</taxon>
        <taxon>Basidiomycota</taxon>
        <taxon>Agaricomycotina</taxon>
        <taxon>Agaricomycetes</taxon>
        <taxon>Agaricomycetidae</taxon>
        <taxon>Agaricales</taxon>
        <taxon>Pleurotineae</taxon>
        <taxon>Stephanosporaceae</taxon>
        <taxon>Cristinia</taxon>
    </lineage>
</organism>
<protein>
    <recommendedName>
        <fullName evidence="2 6">Autophagy-related protein 17</fullName>
    </recommendedName>
</protein>
<evidence type="ECO:0000256" key="8">
    <source>
        <dbReference type="SAM" id="MobiDB-lite"/>
    </source>
</evidence>
<evidence type="ECO:0000256" key="3">
    <source>
        <dbReference type="ARBA" id="ARBA00022490"/>
    </source>
</evidence>
<comment type="subcellular location">
    <subcellularLocation>
        <location evidence="6">Cytoplasm</location>
    </subcellularLocation>
    <subcellularLocation>
        <location evidence="6">Preautophagosomal structure membrane</location>
        <topology evidence="6">Peripheral membrane protein</topology>
    </subcellularLocation>
</comment>
<evidence type="ECO:0000256" key="5">
    <source>
        <dbReference type="ARBA" id="ARBA00023136"/>
    </source>
</evidence>
<comment type="similarity">
    <text evidence="1 6">Belongs to the ATG17 family.</text>
</comment>
<feature type="region of interest" description="Disordered" evidence="8">
    <location>
        <begin position="127"/>
        <end position="184"/>
    </location>
</feature>
<feature type="coiled-coil region" evidence="7">
    <location>
        <begin position="407"/>
        <end position="434"/>
    </location>
</feature>
<keyword evidence="7" id="KW-0175">Coiled coil</keyword>
<comment type="function">
    <text evidence="6">Autophagy-specific protein that functions in response to autophagy-inducing signals as a scaffold to recruit other ATG proteins to organize preautophagosomal structure (PAS) formation. Modulates the timing and magnitude of the autophagy response, such as the size of the sequestering vesicles. Plays particularly a role in pexophagy and nucleophagy.</text>
</comment>
<accession>A0A8K0UM03</accession>
<feature type="coiled-coil region" evidence="7">
    <location>
        <begin position="70"/>
        <end position="97"/>
    </location>
</feature>
<name>A0A8K0UM03_9AGAR</name>